<keyword evidence="8" id="KW-1185">Reference proteome</keyword>
<dbReference type="OrthoDB" id="9806320at2"/>
<feature type="transmembrane region" description="Helical" evidence="5">
    <location>
        <begin position="192"/>
        <end position="210"/>
    </location>
</feature>
<dbReference type="RefSeq" id="WP_106059353.1">
    <property type="nucleotide sequence ID" value="NZ_PVXQ01000011.1"/>
</dbReference>
<evidence type="ECO:0000256" key="1">
    <source>
        <dbReference type="ARBA" id="ARBA00004141"/>
    </source>
</evidence>
<feature type="domain" description="O-antigen ligase-related" evidence="6">
    <location>
        <begin position="198"/>
        <end position="333"/>
    </location>
</feature>
<evidence type="ECO:0000256" key="3">
    <source>
        <dbReference type="ARBA" id="ARBA00022989"/>
    </source>
</evidence>
<dbReference type="GO" id="GO:0016874">
    <property type="term" value="F:ligase activity"/>
    <property type="evidence" value="ECO:0007669"/>
    <property type="project" value="UniProtKB-KW"/>
</dbReference>
<evidence type="ECO:0000256" key="2">
    <source>
        <dbReference type="ARBA" id="ARBA00022692"/>
    </source>
</evidence>
<feature type="transmembrane region" description="Helical" evidence="5">
    <location>
        <begin position="67"/>
        <end position="85"/>
    </location>
</feature>
<feature type="transmembrane region" description="Helical" evidence="5">
    <location>
        <begin position="351"/>
        <end position="371"/>
    </location>
</feature>
<feature type="transmembrane region" description="Helical" evidence="5">
    <location>
        <begin position="5"/>
        <end position="24"/>
    </location>
</feature>
<accession>A0A2T0BG92</accession>
<dbReference type="PANTHER" id="PTHR37422:SF17">
    <property type="entry name" value="O-ANTIGEN LIGASE"/>
    <property type="match status" value="1"/>
</dbReference>
<dbReference type="GO" id="GO:0016020">
    <property type="term" value="C:membrane"/>
    <property type="evidence" value="ECO:0007669"/>
    <property type="project" value="UniProtKB-SubCell"/>
</dbReference>
<feature type="transmembrane region" description="Helical" evidence="5">
    <location>
        <begin position="216"/>
        <end position="249"/>
    </location>
</feature>
<evidence type="ECO:0000313" key="7">
    <source>
        <dbReference type="EMBL" id="PRR82916.1"/>
    </source>
</evidence>
<feature type="transmembrane region" description="Helical" evidence="5">
    <location>
        <begin position="324"/>
        <end position="345"/>
    </location>
</feature>
<feature type="transmembrane region" description="Helical" evidence="5">
    <location>
        <begin position="30"/>
        <end position="47"/>
    </location>
</feature>
<dbReference type="AlphaFoldDB" id="A0A2T0BG92"/>
<dbReference type="EMBL" id="PVXQ01000011">
    <property type="protein sequence ID" value="PRR82916.1"/>
    <property type="molecule type" value="Genomic_DNA"/>
</dbReference>
<keyword evidence="4 5" id="KW-0472">Membrane</keyword>
<dbReference type="PANTHER" id="PTHR37422">
    <property type="entry name" value="TEICHURONIC ACID BIOSYNTHESIS PROTEIN TUAE"/>
    <property type="match status" value="1"/>
</dbReference>
<name>A0A2T0BG92_9CLOT</name>
<feature type="transmembrane region" description="Helical" evidence="5">
    <location>
        <begin position="161"/>
        <end position="180"/>
    </location>
</feature>
<evidence type="ECO:0000259" key="6">
    <source>
        <dbReference type="Pfam" id="PF04932"/>
    </source>
</evidence>
<comment type="subcellular location">
    <subcellularLocation>
        <location evidence="1">Membrane</location>
        <topology evidence="1">Multi-pass membrane protein</topology>
    </subcellularLocation>
</comment>
<dbReference type="InterPro" id="IPR007016">
    <property type="entry name" value="O-antigen_ligase-rel_domated"/>
</dbReference>
<proteinExistence type="predicted"/>
<keyword evidence="7" id="KW-0436">Ligase</keyword>
<keyword evidence="2 5" id="KW-0812">Transmembrane</keyword>
<comment type="caution">
    <text evidence="7">The sequence shown here is derived from an EMBL/GenBank/DDBJ whole genome shotgun (WGS) entry which is preliminary data.</text>
</comment>
<dbReference type="Proteomes" id="UP000239471">
    <property type="component" value="Unassembled WGS sequence"/>
</dbReference>
<dbReference type="InterPro" id="IPR051533">
    <property type="entry name" value="WaaL-like"/>
</dbReference>
<feature type="transmembrane region" description="Helical" evidence="5">
    <location>
        <begin position="125"/>
        <end position="149"/>
    </location>
</feature>
<reference evidence="7 8" key="1">
    <citation type="submission" date="2018-03" db="EMBL/GenBank/DDBJ databases">
        <title>Genome sequence of Clostridium vincentii DSM 10228.</title>
        <authorList>
            <person name="Poehlein A."/>
            <person name="Daniel R."/>
        </authorList>
    </citation>
    <scope>NUCLEOTIDE SEQUENCE [LARGE SCALE GENOMIC DNA]</scope>
    <source>
        <strain evidence="7 8">DSM 10228</strain>
    </source>
</reference>
<feature type="transmembrane region" description="Helical" evidence="5">
    <location>
        <begin position="97"/>
        <end position="113"/>
    </location>
</feature>
<protein>
    <submittedName>
        <fullName evidence="7">O-Antigen ligase</fullName>
    </submittedName>
</protein>
<evidence type="ECO:0000256" key="5">
    <source>
        <dbReference type="SAM" id="Phobius"/>
    </source>
</evidence>
<sequence>MINKLFRLSFIGYLFLYPLIPTIVIEKLPVGDLLMLLYMVLFFIKSISSKNECKKLLWRLKDSSKDLIIISMIITIVIMGISTVYASSKTLAISESFRYLTYLILYIVIKYEFNIKNNFSKLKFILIVPAFISFSYGIVQYFTGIGVTVDTNGVLRMESTLGYPTAFAAYIIVLIFPLMIFSLKEKNIKIRIFYLTNVALGIINLIFSYSRNGWLALALGMVLLAILYNIKFLYLLLSFGAVGLLIPFIRKRFLQLAFSSTVNEGRLKLWEAAFKMIKDHPLKGIGNGNFSYLINDVEKFPELYAIGHSGFPTHNSYLKMWCEIGPIGGLLFLSTYIFMGIKLYINNTKYSTKFLGFTTGALITFFTFLFLNLFDNMMFTPKVMTIFITVVSMSLTISSKDYN</sequence>
<keyword evidence="3 5" id="KW-1133">Transmembrane helix</keyword>
<dbReference type="Pfam" id="PF04932">
    <property type="entry name" value="Wzy_C"/>
    <property type="match status" value="1"/>
</dbReference>
<organism evidence="7 8">
    <name type="scientific">Clostridium vincentii</name>
    <dbReference type="NCBI Taxonomy" id="52704"/>
    <lineage>
        <taxon>Bacteria</taxon>
        <taxon>Bacillati</taxon>
        <taxon>Bacillota</taxon>
        <taxon>Clostridia</taxon>
        <taxon>Eubacteriales</taxon>
        <taxon>Clostridiaceae</taxon>
        <taxon>Clostridium</taxon>
    </lineage>
</organism>
<evidence type="ECO:0000313" key="8">
    <source>
        <dbReference type="Proteomes" id="UP000239471"/>
    </source>
</evidence>
<evidence type="ECO:0000256" key="4">
    <source>
        <dbReference type="ARBA" id="ARBA00023136"/>
    </source>
</evidence>
<gene>
    <name evidence="7" type="ORF">CLVI_13590</name>
</gene>